<keyword evidence="6 16" id="KW-0812">Transmembrane</keyword>
<comment type="subcellular location">
    <subcellularLocation>
        <location evidence="2 16">Cell membrane</location>
        <topology evidence="2 16">Multi-pass membrane protein</topology>
    </subcellularLocation>
</comment>
<evidence type="ECO:0000259" key="17">
    <source>
        <dbReference type="PROSITE" id="PS51711"/>
    </source>
</evidence>
<feature type="binding site" evidence="15">
    <location>
        <position position="41"/>
    </location>
    <ligand>
        <name>Mg(2+)</name>
        <dbReference type="ChEBI" id="CHEBI:18420"/>
        <label>2</label>
    </ligand>
</feature>
<feature type="binding site" evidence="14">
    <location>
        <begin position="51"/>
        <end position="55"/>
    </location>
    <ligand>
        <name>GTP</name>
        <dbReference type="ChEBI" id="CHEBI:37565"/>
        <label>1</label>
    </ligand>
</feature>
<sequence>MAAPTCHGAPVKLTLGHDEKKLVLAGNPNVGKSVFFNHFSGMYVDVSNYPGTTLDIAHGHYGEWVIVDTPGIYGLSSFNDEERIARDVIIQADQVLNVVSALHLERDLFLTQQIIDTGVPVIVALNMVDEARRQGIAIDIDGLARELGVPVVSTIAVRKEGFAELEAALTQACPGRTTPGIEPKIEPLLKVTPYRGEALLALEGDPGIRAAYLMETPAEREQIYLYRRQRVNQIVETVTTETTEGAAWTTKLGYWMVRPVTGIPMLLAVMYFMYKLIGVWVAGDLVELTEGVIMEGYYVPWVHSLLSAWIDPASIIGVVLFGQFGLLTMTFTYVLGLLLPMVVAFYLFLGVLEDSGYLPRIAALTDRMLNYIGLSGSAVIPFILGFGCVTLATITTRVLASEREKRIAVFLLGLVIPCSAQLGVITGILATIDLAYALMFVLIIASILVSVGMIMDRLIPGRPADLFLELPPVRVPIVRNVLTKTWMKSYAFTVEAIPIFGFGALLISLLQVGGALTALQDLLEPLTVGWLHLPKETSTVFVMGLIRRDFGAAGLANISLGSAEAVVALVTLALFVPCFASVLVMFKERSKKEALVMWFSTWVIAFVTGGIVAQFYGWFGSVISTTLACLALQVAMVAITYGLTVKKRKTPLAAPCKSDLASYEQAR</sequence>
<evidence type="ECO:0000256" key="5">
    <source>
        <dbReference type="ARBA" id="ARBA00022496"/>
    </source>
</evidence>
<dbReference type="OrthoDB" id="9809127at2"/>
<evidence type="ECO:0000256" key="3">
    <source>
        <dbReference type="ARBA" id="ARBA00022448"/>
    </source>
</evidence>
<evidence type="ECO:0000313" key="18">
    <source>
        <dbReference type="EMBL" id="TCP68178.1"/>
    </source>
</evidence>
<evidence type="ECO:0000256" key="14">
    <source>
        <dbReference type="PIRSR" id="PIRSR603373-1"/>
    </source>
</evidence>
<keyword evidence="3 16" id="KW-0813">Transport</keyword>
<feature type="transmembrane region" description="Helical" evidence="16">
    <location>
        <begin position="435"/>
        <end position="455"/>
    </location>
</feature>
<feature type="transmembrane region" description="Helical" evidence="16">
    <location>
        <begin position="333"/>
        <end position="352"/>
    </location>
</feature>
<dbReference type="InterPro" id="IPR027417">
    <property type="entry name" value="P-loop_NTPase"/>
</dbReference>
<organism evidence="18 19">
    <name type="scientific">Heliophilum fasciatum</name>
    <dbReference type="NCBI Taxonomy" id="35700"/>
    <lineage>
        <taxon>Bacteria</taxon>
        <taxon>Bacillati</taxon>
        <taxon>Bacillota</taxon>
        <taxon>Clostridia</taxon>
        <taxon>Eubacteriales</taxon>
        <taxon>Heliobacteriaceae</taxon>
        <taxon>Heliophilum</taxon>
    </lineage>
</organism>
<comment type="similarity">
    <text evidence="16">Belongs to the TRAFAC class TrmE-Era-EngA-EngB-Septin-like GTPase superfamily. FeoB GTPase (TC 9.A.8) family.</text>
</comment>
<dbReference type="InterPro" id="IPR011640">
    <property type="entry name" value="Fe2_transport_prot_B_C"/>
</dbReference>
<keyword evidence="11 14" id="KW-0342">GTP-binding</keyword>
<dbReference type="PANTHER" id="PTHR43185:SF1">
    <property type="entry name" value="FE(2+) TRANSPORTER FEOB"/>
    <property type="match status" value="1"/>
</dbReference>
<dbReference type="GO" id="GO:0046872">
    <property type="term" value="F:metal ion binding"/>
    <property type="evidence" value="ECO:0007669"/>
    <property type="project" value="UniProtKB-KW"/>
</dbReference>
<evidence type="ECO:0000256" key="13">
    <source>
        <dbReference type="NCBIfam" id="TIGR00437"/>
    </source>
</evidence>
<evidence type="ECO:0000256" key="7">
    <source>
        <dbReference type="ARBA" id="ARBA00022741"/>
    </source>
</evidence>
<dbReference type="RefSeq" id="WP_131918206.1">
    <property type="nucleotide sequence ID" value="NZ_JAOQNU010000004.1"/>
</dbReference>
<keyword evidence="15" id="KW-0479">Metal-binding</keyword>
<dbReference type="EMBL" id="SLXT01000004">
    <property type="protein sequence ID" value="TCP68178.1"/>
    <property type="molecule type" value="Genomic_DNA"/>
</dbReference>
<evidence type="ECO:0000313" key="19">
    <source>
        <dbReference type="Proteomes" id="UP000294813"/>
    </source>
</evidence>
<dbReference type="PANTHER" id="PTHR43185">
    <property type="entry name" value="FERROUS IRON TRANSPORT PROTEIN B"/>
    <property type="match status" value="1"/>
</dbReference>
<keyword evidence="9 16" id="KW-0408">Iron</keyword>
<dbReference type="CDD" id="cd01879">
    <property type="entry name" value="FeoB"/>
    <property type="match status" value="1"/>
</dbReference>
<proteinExistence type="inferred from homology"/>
<dbReference type="Pfam" id="PF07664">
    <property type="entry name" value="FeoB_C"/>
    <property type="match status" value="1"/>
</dbReference>
<feature type="domain" description="FeoB-type G" evidence="17">
    <location>
        <begin position="19"/>
        <end position="175"/>
    </location>
</feature>
<dbReference type="GO" id="GO:0015093">
    <property type="term" value="F:ferrous iron transmembrane transporter activity"/>
    <property type="evidence" value="ECO:0007669"/>
    <property type="project" value="UniProtKB-UniRule"/>
</dbReference>
<feature type="binding site" evidence="14">
    <location>
        <begin position="126"/>
        <end position="129"/>
    </location>
    <ligand>
        <name>GTP</name>
        <dbReference type="ChEBI" id="CHEBI:37565"/>
        <label>1</label>
    </ligand>
</feature>
<feature type="binding site" evidence="14">
    <location>
        <begin position="68"/>
        <end position="71"/>
    </location>
    <ligand>
        <name>GTP</name>
        <dbReference type="ChEBI" id="CHEBI:37565"/>
        <label>1</label>
    </ligand>
</feature>
<dbReference type="SUPFAM" id="SSF52540">
    <property type="entry name" value="P-loop containing nucleoside triphosphate hydrolases"/>
    <property type="match status" value="1"/>
</dbReference>
<dbReference type="InterPro" id="IPR003373">
    <property type="entry name" value="Fe2_transport_prot-B"/>
</dbReference>
<feature type="transmembrane region" description="Helical" evidence="16">
    <location>
        <begin position="622"/>
        <end position="643"/>
    </location>
</feature>
<dbReference type="GO" id="GO:0005525">
    <property type="term" value="F:GTP binding"/>
    <property type="evidence" value="ECO:0007669"/>
    <property type="project" value="UniProtKB-KW"/>
</dbReference>
<feature type="binding site" evidence="15">
    <location>
        <position position="37"/>
    </location>
    <ligand>
        <name>Mg(2+)</name>
        <dbReference type="ChEBI" id="CHEBI:18420"/>
        <label>2</label>
    </ligand>
</feature>
<evidence type="ECO:0000256" key="10">
    <source>
        <dbReference type="ARBA" id="ARBA00023065"/>
    </source>
</evidence>
<evidence type="ECO:0000256" key="12">
    <source>
        <dbReference type="ARBA" id="ARBA00023136"/>
    </source>
</evidence>
<evidence type="ECO:0000256" key="8">
    <source>
        <dbReference type="ARBA" id="ARBA00022989"/>
    </source>
</evidence>
<reference evidence="18 19" key="1">
    <citation type="submission" date="2019-03" db="EMBL/GenBank/DDBJ databases">
        <title>Genomic Encyclopedia of Type Strains, Phase IV (KMG-IV): sequencing the most valuable type-strain genomes for metagenomic binning, comparative biology and taxonomic classification.</title>
        <authorList>
            <person name="Goeker M."/>
        </authorList>
    </citation>
    <scope>NUCLEOTIDE SEQUENCE [LARGE SCALE GENOMIC DNA]</scope>
    <source>
        <strain evidence="18 19">DSM 11170</strain>
    </source>
</reference>
<evidence type="ECO:0000256" key="4">
    <source>
        <dbReference type="ARBA" id="ARBA00022475"/>
    </source>
</evidence>
<dbReference type="InterPro" id="IPR050860">
    <property type="entry name" value="FeoB_GTPase"/>
</dbReference>
<evidence type="ECO:0000256" key="2">
    <source>
        <dbReference type="ARBA" id="ARBA00004651"/>
    </source>
</evidence>
<dbReference type="Pfam" id="PF07670">
    <property type="entry name" value="Gate"/>
    <property type="match status" value="2"/>
</dbReference>
<keyword evidence="12 16" id="KW-0472">Membrane</keyword>
<feature type="binding site" evidence="14">
    <location>
        <begin position="26"/>
        <end position="33"/>
    </location>
    <ligand>
        <name>GTP</name>
        <dbReference type="ChEBI" id="CHEBI:37565"/>
        <label>1</label>
    </ligand>
</feature>
<feature type="transmembrane region" description="Helical" evidence="16">
    <location>
        <begin position="260"/>
        <end position="281"/>
    </location>
</feature>
<keyword evidence="15" id="KW-0460">Magnesium</keyword>
<evidence type="ECO:0000256" key="1">
    <source>
        <dbReference type="ARBA" id="ARBA00003926"/>
    </source>
</evidence>
<comment type="function">
    <text evidence="1 16">Probable transporter of a GTP-driven Fe(2+) uptake system.</text>
</comment>
<feature type="transmembrane region" description="Helical" evidence="16">
    <location>
        <begin position="372"/>
        <end position="395"/>
    </location>
</feature>
<dbReference type="PROSITE" id="PS51711">
    <property type="entry name" value="G_FEOB"/>
    <property type="match status" value="1"/>
</dbReference>
<evidence type="ECO:0000256" key="15">
    <source>
        <dbReference type="PIRSR" id="PIRSR603373-2"/>
    </source>
</evidence>
<keyword evidence="10" id="KW-0406">Ion transport</keyword>
<keyword evidence="4" id="KW-1003">Cell membrane</keyword>
<protein>
    <recommendedName>
        <fullName evidence="13 16">Ferrous iron transport protein B</fullName>
    </recommendedName>
</protein>
<feature type="transmembrane region" description="Helical" evidence="16">
    <location>
        <begin position="489"/>
        <end position="510"/>
    </location>
</feature>
<feature type="transmembrane region" description="Helical" evidence="16">
    <location>
        <begin position="301"/>
        <end position="321"/>
    </location>
</feature>
<feature type="binding site" evidence="15">
    <location>
        <position position="40"/>
    </location>
    <ligand>
        <name>Mg(2+)</name>
        <dbReference type="ChEBI" id="CHEBI:18420"/>
        <label>2</label>
    </ligand>
</feature>
<evidence type="ECO:0000256" key="11">
    <source>
        <dbReference type="ARBA" id="ARBA00023134"/>
    </source>
</evidence>
<dbReference type="AlphaFoldDB" id="A0A4R2RXH4"/>
<evidence type="ECO:0000256" key="16">
    <source>
        <dbReference type="RuleBase" id="RU362098"/>
    </source>
</evidence>
<keyword evidence="19" id="KW-1185">Reference proteome</keyword>
<dbReference type="NCBIfam" id="TIGR00437">
    <property type="entry name" value="feoB"/>
    <property type="match status" value="1"/>
</dbReference>
<dbReference type="InterPro" id="IPR011642">
    <property type="entry name" value="Gate_dom"/>
</dbReference>
<dbReference type="Gene3D" id="3.40.50.300">
    <property type="entry name" value="P-loop containing nucleotide triphosphate hydrolases"/>
    <property type="match status" value="1"/>
</dbReference>
<accession>A0A4R2RXH4</accession>
<gene>
    <name evidence="18" type="ORF">EDD73_10481</name>
</gene>
<feature type="transmembrane region" description="Helical" evidence="16">
    <location>
        <begin position="565"/>
        <end position="586"/>
    </location>
</feature>
<keyword evidence="7 14" id="KW-0547">Nucleotide-binding</keyword>
<keyword evidence="8 16" id="KW-1133">Transmembrane helix</keyword>
<evidence type="ECO:0000256" key="6">
    <source>
        <dbReference type="ARBA" id="ARBA00022692"/>
    </source>
</evidence>
<evidence type="ECO:0000256" key="9">
    <source>
        <dbReference type="ARBA" id="ARBA00023004"/>
    </source>
</evidence>
<name>A0A4R2RXH4_9FIRM</name>
<keyword evidence="5 16" id="KW-0410">Iron transport</keyword>
<dbReference type="Proteomes" id="UP000294813">
    <property type="component" value="Unassembled WGS sequence"/>
</dbReference>
<dbReference type="GO" id="GO:0005886">
    <property type="term" value="C:plasma membrane"/>
    <property type="evidence" value="ECO:0007669"/>
    <property type="project" value="UniProtKB-SubCell"/>
</dbReference>
<dbReference type="Pfam" id="PF02421">
    <property type="entry name" value="FeoB_N"/>
    <property type="match status" value="1"/>
</dbReference>
<dbReference type="InterPro" id="IPR030389">
    <property type="entry name" value="G_FEOB_dom"/>
</dbReference>
<feature type="transmembrane region" description="Helical" evidence="16">
    <location>
        <begin position="595"/>
        <end position="616"/>
    </location>
</feature>
<feature type="transmembrane region" description="Helical" evidence="16">
    <location>
        <begin position="407"/>
        <end position="429"/>
    </location>
</feature>
<comment type="caution">
    <text evidence="18">The sequence shown here is derived from an EMBL/GenBank/DDBJ whole genome shotgun (WGS) entry which is preliminary data.</text>
</comment>